<evidence type="ECO:0000256" key="2">
    <source>
        <dbReference type="ARBA" id="ARBA00022741"/>
    </source>
</evidence>
<evidence type="ECO:0000313" key="5">
    <source>
        <dbReference type="EMBL" id="QWB31727.1"/>
    </source>
</evidence>
<sequence length="249" mass="27602">MCVSALLEVERLSKTYIRGTETIHALKQVSFTLEEGGFIAIMGTSGSGKSTLLNILGALDAPTSGTLTLKEKRQRDIFTEPAATLYRQQHIGFIFQSFHLLDDLTVHENIALPLMLKGTDDKTINQEVETWLKRVGLTKWNNHRPQELSGGQQQRVAIARALISRPPIILADEPTGNLDFKTSAEIMQLLQELNREQQTSILLVTHDATVAAHAKRVLYFHDGQLVADQLSTGDVAPILETYEQFVGAV</sequence>
<proteinExistence type="predicted"/>
<dbReference type="Pfam" id="PF00005">
    <property type="entry name" value="ABC_tran"/>
    <property type="match status" value="1"/>
</dbReference>
<keyword evidence="1" id="KW-0813">Transport</keyword>
<evidence type="ECO:0000256" key="3">
    <source>
        <dbReference type="ARBA" id="ARBA00022840"/>
    </source>
</evidence>
<dbReference type="SMART" id="SM00382">
    <property type="entry name" value="AAA"/>
    <property type="match status" value="1"/>
</dbReference>
<dbReference type="PROSITE" id="PS50893">
    <property type="entry name" value="ABC_TRANSPORTER_2"/>
    <property type="match status" value="1"/>
</dbReference>
<evidence type="ECO:0000259" key="4">
    <source>
        <dbReference type="PROSITE" id="PS50893"/>
    </source>
</evidence>
<dbReference type="InterPro" id="IPR003439">
    <property type="entry name" value="ABC_transporter-like_ATP-bd"/>
</dbReference>
<dbReference type="InterPro" id="IPR017911">
    <property type="entry name" value="MacB-like_ATP-bd"/>
</dbReference>
<dbReference type="PANTHER" id="PTHR24220">
    <property type="entry name" value="IMPORT ATP-BINDING PROTEIN"/>
    <property type="match status" value="1"/>
</dbReference>
<dbReference type="InterPro" id="IPR015854">
    <property type="entry name" value="ABC_transpr_LolD-like"/>
</dbReference>
<dbReference type="RefSeq" id="WP_047394720.1">
    <property type="nucleotide sequence ID" value="NZ_CP075897.1"/>
</dbReference>
<organism evidence="5 6">
    <name type="scientific">Exiguobacterium acetylicum</name>
    <name type="common">Brevibacterium acetylicum</name>
    <dbReference type="NCBI Taxonomy" id="41170"/>
    <lineage>
        <taxon>Bacteria</taxon>
        <taxon>Bacillati</taxon>
        <taxon>Bacillota</taxon>
        <taxon>Bacilli</taxon>
        <taxon>Bacillales</taxon>
        <taxon>Bacillales Family XII. Incertae Sedis</taxon>
        <taxon>Exiguobacterium</taxon>
    </lineage>
</organism>
<protein>
    <submittedName>
        <fullName evidence="5">ABC transporter ATP-binding protein</fullName>
    </submittedName>
</protein>
<keyword evidence="3 5" id="KW-0067">ATP-binding</keyword>
<name>A0ABX8GFB7_EXIAC</name>
<dbReference type="SUPFAM" id="SSF52540">
    <property type="entry name" value="P-loop containing nucleoside triphosphate hydrolases"/>
    <property type="match status" value="1"/>
</dbReference>
<keyword evidence="6" id="KW-1185">Reference proteome</keyword>
<dbReference type="CDD" id="cd03255">
    <property type="entry name" value="ABC_MJ0796_LolCDE_FtsE"/>
    <property type="match status" value="1"/>
</dbReference>
<dbReference type="PROSITE" id="PS00211">
    <property type="entry name" value="ABC_TRANSPORTER_1"/>
    <property type="match status" value="1"/>
</dbReference>
<dbReference type="InterPro" id="IPR017871">
    <property type="entry name" value="ABC_transporter-like_CS"/>
</dbReference>
<keyword evidence="2" id="KW-0547">Nucleotide-binding</keyword>
<feature type="domain" description="ABC transporter" evidence="4">
    <location>
        <begin position="7"/>
        <end position="247"/>
    </location>
</feature>
<dbReference type="GO" id="GO:0005524">
    <property type="term" value="F:ATP binding"/>
    <property type="evidence" value="ECO:0007669"/>
    <property type="project" value="UniProtKB-KW"/>
</dbReference>
<dbReference type="Proteomes" id="UP000679498">
    <property type="component" value="Chromosome"/>
</dbReference>
<gene>
    <name evidence="5" type="ORF">KKI46_09095</name>
</gene>
<dbReference type="PANTHER" id="PTHR24220:SF86">
    <property type="entry name" value="ABC TRANSPORTER ABCH.1"/>
    <property type="match status" value="1"/>
</dbReference>
<dbReference type="GeneID" id="88811829"/>
<dbReference type="InterPro" id="IPR027417">
    <property type="entry name" value="P-loop_NTPase"/>
</dbReference>
<dbReference type="Gene3D" id="3.40.50.300">
    <property type="entry name" value="P-loop containing nucleotide triphosphate hydrolases"/>
    <property type="match status" value="1"/>
</dbReference>
<evidence type="ECO:0000313" key="6">
    <source>
        <dbReference type="Proteomes" id="UP000679498"/>
    </source>
</evidence>
<reference evidence="5 6" key="1">
    <citation type="submission" date="2021-05" db="EMBL/GenBank/DDBJ databases">
        <title>Biocontrol using Exiguobacterium acetylicum SI17 against litchi downy blight caused by Peronophythora litchii.</title>
        <authorList>
            <person name="Zheng L."/>
        </authorList>
    </citation>
    <scope>NUCLEOTIDE SEQUENCE [LARGE SCALE GENOMIC DNA]</scope>
    <source>
        <strain evidence="5 6">SI17</strain>
    </source>
</reference>
<accession>A0ABX8GFB7</accession>
<dbReference type="InterPro" id="IPR003593">
    <property type="entry name" value="AAA+_ATPase"/>
</dbReference>
<evidence type="ECO:0000256" key="1">
    <source>
        <dbReference type="ARBA" id="ARBA00022448"/>
    </source>
</evidence>
<dbReference type="EMBL" id="CP075897">
    <property type="protein sequence ID" value="QWB31727.1"/>
    <property type="molecule type" value="Genomic_DNA"/>
</dbReference>